<reference evidence="1" key="1">
    <citation type="submission" date="2021-03" db="EMBL/GenBank/DDBJ databases">
        <authorList>
            <person name="Li Z."/>
            <person name="Yang C."/>
        </authorList>
    </citation>
    <scope>NUCLEOTIDE SEQUENCE</scope>
    <source>
        <strain evidence="1">Dzin_1.0</strain>
        <tissue evidence="1">Leaf</tissue>
    </source>
</reference>
<name>A0A9D5HEL7_9LILI</name>
<comment type="caution">
    <text evidence="1">The sequence shown here is derived from an EMBL/GenBank/DDBJ whole genome shotgun (WGS) entry which is preliminary data.</text>
</comment>
<dbReference type="AlphaFoldDB" id="A0A9D5HEL7"/>
<reference evidence="1" key="2">
    <citation type="journal article" date="2022" name="Hortic Res">
        <title>The genome of Dioscorea zingiberensis sheds light on the biosynthesis, origin and evolution of the medicinally important diosgenin saponins.</title>
        <authorList>
            <person name="Li Y."/>
            <person name="Tan C."/>
            <person name="Li Z."/>
            <person name="Guo J."/>
            <person name="Li S."/>
            <person name="Chen X."/>
            <person name="Wang C."/>
            <person name="Dai X."/>
            <person name="Yang H."/>
            <person name="Song W."/>
            <person name="Hou L."/>
            <person name="Xu J."/>
            <person name="Tong Z."/>
            <person name="Xu A."/>
            <person name="Yuan X."/>
            <person name="Wang W."/>
            <person name="Yang Q."/>
            <person name="Chen L."/>
            <person name="Sun Z."/>
            <person name="Wang K."/>
            <person name="Pan B."/>
            <person name="Chen J."/>
            <person name="Bao Y."/>
            <person name="Liu F."/>
            <person name="Qi X."/>
            <person name="Gang D.R."/>
            <person name="Wen J."/>
            <person name="Li J."/>
        </authorList>
    </citation>
    <scope>NUCLEOTIDE SEQUENCE</scope>
    <source>
        <strain evidence="1">Dzin_1.0</strain>
    </source>
</reference>
<proteinExistence type="predicted"/>
<evidence type="ECO:0000313" key="1">
    <source>
        <dbReference type="EMBL" id="KAJ0973485.1"/>
    </source>
</evidence>
<protein>
    <submittedName>
        <fullName evidence="1">Uncharacterized protein</fullName>
    </submittedName>
</protein>
<organism evidence="1 2">
    <name type="scientific">Dioscorea zingiberensis</name>
    <dbReference type="NCBI Taxonomy" id="325984"/>
    <lineage>
        <taxon>Eukaryota</taxon>
        <taxon>Viridiplantae</taxon>
        <taxon>Streptophyta</taxon>
        <taxon>Embryophyta</taxon>
        <taxon>Tracheophyta</taxon>
        <taxon>Spermatophyta</taxon>
        <taxon>Magnoliopsida</taxon>
        <taxon>Liliopsida</taxon>
        <taxon>Dioscoreales</taxon>
        <taxon>Dioscoreaceae</taxon>
        <taxon>Dioscorea</taxon>
    </lineage>
</organism>
<gene>
    <name evidence="1" type="ORF">J5N97_021444</name>
</gene>
<accession>A0A9D5HEL7</accession>
<dbReference type="Proteomes" id="UP001085076">
    <property type="component" value="Miscellaneous, Linkage group lg05"/>
</dbReference>
<dbReference type="EMBL" id="JAGGNH010000005">
    <property type="protein sequence ID" value="KAJ0973485.1"/>
    <property type="molecule type" value="Genomic_DNA"/>
</dbReference>
<sequence>MSYLHASVVFTSYIHHTHFGELVGAAHSRRTKLTFNLIGNIKKHCVVLCCVALRACELWFERTGRPGRAAQQRHLNFSFSCAPPRVVHPRLSGFLSRTSQTPNIRF</sequence>
<evidence type="ECO:0000313" key="2">
    <source>
        <dbReference type="Proteomes" id="UP001085076"/>
    </source>
</evidence>
<keyword evidence="2" id="KW-1185">Reference proteome</keyword>